<proteinExistence type="predicted"/>
<feature type="transmembrane region" description="Helical" evidence="5">
    <location>
        <begin position="104"/>
        <end position="125"/>
    </location>
</feature>
<name>A0ABD0KGY3_9CAEN</name>
<evidence type="ECO:0000256" key="3">
    <source>
        <dbReference type="ARBA" id="ARBA00022989"/>
    </source>
</evidence>
<evidence type="ECO:0000256" key="4">
    <source>
        <dbReference type="ARBA" id="ARBA00023136"/>
    </source>
</evidence>
<keyword evidence="2 5" id="KW-0812">Transmembrane</keyword>
<keyword evidence="3 5" id="KW-1133">Transmembrane helix</keyword>
<feature type="transmembrane region" description="Helical" evidence="5">
    <location>
        <begin position="145"/>
        <end position="169"/>
    </location>
</feature>
<evidence type="ECO:0000256" key="5">
    <source>
        <dbReference type="SAM" id="Phobius"/>
    </source>
</evidence>
<keyword evidence="8" id="KW-1185">Reference proteome</keyword>
<evidence type="ECO:0000313" key="7">
    <source>
        <dbReference type="EMBL" id="KAK7486142.1"/>
    </source>
</evidence>
<dbReference type="PROSITE" id="PS50262">
    <property type="entry name" value="G_PROTEIN_RECEP_F1_2"/>
    <property type="match status" value="1"/>
</dbReference>
<comment type="caution">
    <text evidence="7">The sequence shown here is derived from an EMBL/GenBank/DDBJ whole genome shotgun (WGS) entry which is preliminary data.</text>
</comment>
<evidence type="ECO:0000259" key="6">
    <source>
        <dbReference type="PROSITE" id="PS50262"/>
    </source>
</evidence>
<keyword evidence="4 5" id="KW-0472">Membrane</keyword>
<dbReference type="PANTHER" id="PTHR46641">
    <property type="entry name" value="FMRFAMIDE RECEPTOR-RELATED"/>
    <property type="match status" value="1"/>
</dbReference>
<evidence type="ECO:0000313" key="8">
    <source>
        <dbReference type="Proteomes" id="UP001519460"/>
    </source>
</evidence>
<feature type="transmembrane region" description="Helical" evidence="5">
    <location>
        <begin position="299"/>
        <end position="323"/>
    </location>
</feature>
<feature type="domain" description="G-protein coupled receptors family 1 profile" evidence="6">
    <location>
        <begin position="85"/>
        <end position="359"/>
    </location>
</feature>
<dbReference type="InterPro" id="IPR000276">
    <property type="entry name" value="GPCR_Rhodpsn"/>
</dbReference>
<evidence type="ECO:0000256" key="2">
    <source>
        <dbReference type="ARBA" id="ARBA00022692"/>
    </source>
</evidence>
<dbReference type="SUPFAM" id="SSF81321">
    <property type="entry name" value="Family A G protein-coupled receptor-like"/>
    <property type="match status" value="1"/>
</dbReference>
<feature type="transmembrane region" description="Helical" evidence="5">
    <location>
        <begin position="343"/>
        <end position="361"/>
    </location>
</feature>
<dbReference type="InterPro" id="IPR017452">
    <property type="entry name" value="GPCR_Rhodpsn_7TM"/>
</dbReference>
<dbReference type="InterPro" id="IPR052954">
    <property type="entry name" value="GPCR-Ligand_Int"/>
</dbReference>
<dbReference type="GO" id="GO:0016020">
    <property type="term" value="C:membrane"/>
    <property type="evidence" value="ECO:0007669"/>
    <property type="project" value="UniProtKB-SubCell"/>
</dbReference>
<reference evidence="7 8" key="1">
    <citation type="journal article" date="2023" name="Sci. Data">
        <title>Genome assembly of the Korean intertidal mud-creeper Batillaria attramentaria.</title>
        <authorList>
            <person name="Patra A.K."/>
            <person name="Ho P.T."/>
            <person name="Jun S."/>
            <person name="Lee S.J."/>
            <person name="Kim Y."/>
            <person name="Won Y.J."/>
        </authorList>
    </citation>
    <scope>NUCLEOTIDE SEQUENCE [LARGE SCALE GENOMIC DNA]</scope>
    <source>
        <strain evidence="7">Wonlab-2016</strain>
    </source>
</reference>
<feature type="transmembrane region" description="Helical" evidence="5">
    <location>
        <begin position="69"/>
        <end position="92"/>
    </location>
</feature>
<gene>
    <name evidence="7" type="ORF">BaRGS_00022608</name>
</gene>
<accession>A0ABD0KGY3</accession>
<dbReference type="Pfam" id="PF00001">
    <property type="entry name" value="7tm_1"/>
    <property type="match status" value="1"/>
</dbReference>
<dbReference type="PRINTS" id="PR00237">
    <property type="entry name" value="GPCRRHODOPSN"/>
</dbReference>
<evidence type="ECO:0000256" key="1">
    <source>
        <dbReference type="ARBA" id="ARBA00004370"/>
    </source>
</evidence>
<dbReference type="EMBL" id="JACVVK020000183">
    <property type="protein sequence ID" value="KAK7486142.1"/>
    <property type="molecule type" value="Genomic_DNA"/>
</dbReference>
<feature type="transmembrane region" description="Helical" evidence="5">
    <location>
        <begin position="248"/>
        <end position="271"/>
    </location>
</feature>
<dbReference type="Gene3D" id="1.20.1070.10">
    <property type="entry name" value="Rhodopsin 7-helix transmembrane proteins"/>
    <property type="match status" value="1"/>
</dbReference>
<dbReference type="AlphaFoldDB" id="A0ABD0KGY3"/>
<feature type="transmembrane region" description="Helical" evidence="5">
    <location>
        <begin position="190"/>
        <end position="210"/>
    </location>
</feature>
<organism evidence="7 8">
    <name type="scientific">Batillaria attramentaria</name>
    <dbReference type="NCBI Taxonomy" id="370345"/>
    <lineage>
        <taxon>Eukaryota</taxon>
        <taxon>Metazoa</taxon>
        <taxon>Spiralia</taxon>
        <taxon>Lophotrochozoa</taxon>
        <taxon>Mollusca</taxon>
        <taxon>Gastropoda</taxon>
        <taxon>Caenogastropoda</taxon>
        <taxon>Sorbeoconcha</taxon>
        <taxon>Cerithioidea</taxon>
        <taxon>Batillariidae</taxon>
        <taxon>Batillaria</taxon>
    </lineage>
</organism>
<comment type="subcellular location">
    <subcellularLocation>
        <location evidence="1">Membrane</location>
    </subcellularLocation>
</comment>
<dbReference type="Proteomes" id="UP001519460">
    <property type="component" value="Unassembled WGS sequence"/>
</dbReference>
<sequence>MDSIMTTATFFTIETDVTLTAMNYDAELNNTSPGMADALPDGCLYVRHAPGQNTDDLVSAEFQRSFSKFLRAALLTVMFVIGSPMNIMNMVVFVKHGLKERINLCLFCLSFSDFTVIFAHFIWGLDWAVRDITGDYTKYPVYRVFINNYIIALAGFIYVSSFMSTVIACERWACVVSPIKAKTIISTKTMGVIIFCAHVIILGAHFIIAAKWRIVCLFDPETGLTLDAISSSQFFRENYDLVNAFDGIVFGVLIPGLCLTGVTVATAGTVLKLKQLAAWREQSSSAATLTSRDVALTRMLIGISVLFIVCTTPGFVFHTAIMFVPGLSVGGKYSNTFSLLINIQQLCTYINSSVNFFVYLATGTKYRETVRAMFCRPADPTNRSMSVETTRTTA</sequence>
<protein>
    <recommendedName>
        <fullName evidence="6">G-protein coupled receptors family 1 profile domain-containing protein</fullName>
    </recommendedName>
</protein>